<dbReference type="PANTHER" id="PTHR32154:SF0">
    <property type="entry name" value="PYRUVATE-FLAVODOXIN OXIDOREDUCTASE-RELATED"/>
    <property type="match status" value="1"/>
</dbReference>
<proteinExistence type="predicted"/>
<name>A0L8F7_MAGMM</name>
<dbReference type="InterPro" id="IPR050722">
    <property type="entry name" value="Pyruvate:ferred/Flavod_OxRd"/>
</dbReference>
<dbReference type="InterPro" id="IPR029061">
    <property type="entry name" value="THDP-binding"/>
</dbReference>
<dbReference type="InterPro" id="IPR017896">
    <property type="entry name" value="4Fe4S_Fe-S-bd"/>
</dbReference>
<feature type="domain" description="4Fe-4S ferredoxin-type" evidence="4">
    <location>
        <begin position="62"/>
        <end position="86"/>
    </location>
</feature>
<dbReference type="PROSITE" id="PS00198">
    <property type="entry name" value="4FE4S_FER_1"/>
    <property type="match status" value="2"/>
</dbReference>
<reference evidence="6" key="1">
    <citation type="journal article" date="2009" name="Appl. Environ. Microbiol.">
        <title>Complete genome sequence of the chemolithoautotrophic marine magnetotactic coccus strain MC-1.</title>
        <authorList>
            <person name="Schubbe S."/>
            <person name="Williams T.J."/>
            <person name="Xie G."/>
            <person name="Kiss H.E."/>
            <person name="Brettin T.S."/>
            <person name="Martinez D."/>
            <person name="Ross C.A."/>
            <person name="Schuler D."/>
            <person name="Cox B.L."/>
            <person name="Nealson K.H."/>
            <person name="Bazylinski D.A."/>
        </authorList>
    </citation>
    <scope>NUCLEOTIDE SEQUENCE [LARGE SCALE GENOMIC DNA]</scope>
    <source>
        <strain evidence="6">ATCC BAA-1437 / JCM 17883 / MC-1</strain>
    </source>
</reference>
<organism evidence="5 6">
    <name type="scientific">Magnetococcus marinus (strain ATCC BAA-1437 / JCM 17883 / MC-1)</name>
    <dbReference type="NCBI Taxonomy" id="156889"/>
    <lineage>
        <taxon>Bacteria</taxon>
        <taxon>Pseudomonadati</taxon>
        <taxon>Pseudomonadota</taxon>
        <taxon>Magnetococcia</taxon>
        <taxon>Magnetococcales</taxon>
        <taxon>Magnetococcaceae</taxon>
        <taxon>Magnetococcus</taxon>
    </lineage>
</organism>
<keyword evidence="2" id="KW-0408">Iron</keyword>
<evidence type="ECO:0000256" key="2">
    <source>
        <dbReference type="ARBA" id="ARBA00023004"/>
    </source>
</evidence>
<reference evidence="5 6" key="2">
    <citation type="journal article" date="2012" name="Int. J. Syst. Evol. Microbiol.">
        <title>Magnetococcus marinus gen. nov., sp. nov., a marine, magnetotactic bacterium that represents a novel lineage (Magnetococcaceae fam. nov.; Magnetococcales ord. nov.) at the base of the Alphaproteobacteria.</title>
        <authorList>
            <person name="Bazylinski D.A."/>
            <person name="Williams T.J."/>
            <person name="Lefevre C.T."/>
            <person name="Berg R.J."/>
            <person name="Zhang C.L."/>
            <person name="Bowser S.S."/>
            <person name="Dean A.J."/>
            <person name="Beveridge T.J."/>
        </authorList>
    </citation>
    <scope>NUCLEOTIDE SEQUENCE [LARGE SCALE GENOMIC DNA]</scope>
    <source>
        <strain evidence="6">ATCC BAA-1437 / JCM 17883 / MC-1</strain>
    </source>
</reference>
<dbReference type="eggNOG" id="COG1013">
    <property type="taxonomic scope" value="Bacteria"/>
</dbReference>
<dbReference type="PANTHER" id="PTHR32154">
    <property type="entry name" value="PYRUVATE-FLAVODOXIN OXIDOREDUCTASE-RELATED"/>
    <property type="match status" value="1"/>
</dbReference>
<evidence type="ECO:0000259" key="4">
    <source>
        <dbReference type="PROSITE" id="PS51379"/>
    </source>
</evidence>
<dbReference type="GO" id="GO:0046872">
    <property type="term" value="F:metal ion binding"/>
    <property type="evidence" value="ECO:0007669"/>
    <property type="project" value="UniProtKB-KW"/>
</dbReference>
<dbReference type="RefSeq" id="WP_011713398.1">
    <property type="nucleotide sequence ID" value="NC_008576.1"/>
</dbReference>
<gene>
    <name evidence="5" type="ordered locus">Mmc1_1742</name>
</gene>
<evidence type="ECO:0000256" key="3">
    <source>
        <dbReference type="ARBA" id="ARBA00023014"/>
    </source>
</evidence>
<dbReference type="GO" id="GO:0030976">
    <property type="term" value="F:thiamine pyrophosphate binding"/>
    <property type="evidence" value="ECO:0007669"/>
    <property type="project" value="InterPro"/>
</dbReference>
<dbReference type="AlphaFoldDB" id="A0L8F7"/>
<dbReference type="eggNOG" id="COG1145">
    <property type="taxonomic scope" value="Bacteria"/>
</dbReference>
<keyword evidence="6" id="KW-1185">Reference proteome</keyword>
<dbReference type="KEGG" id="mgm:Mmc1_1742"/>
<dbReference type="OrthoDB" id="9794954at2"/>
<sequence>MSQAKIYSENTPQWYDVDRAKEILHAYNTGQGSGQPADRFVACSAVPAGTGSYRDFSYIAPDLPEYMADNCVACMECVQNCPDSAIWGRVMTPETLEAELAKAKDDTTRDLIKAQMVQTTKFWKTYEKKKEKEPDAPGGAEFGIFIDPTKCKGCGECVVACGEHDALKMIKKTKDNLPNYFSMWEFYKNTPSTPEAYINPKLKIDIMLRENANQYVGGAGSCMGCGEASVIRQLLAMTHEKVGHKYGITAATGCNTVYGSTYPYNPFRVPWMNSLFENAPTVAMGVRAHWDRTGKEDHVLWAFGGDGAMLDIGFQALSRMLTSGMNIKVLVLDTQVYSNTGGQASTATFIGQEAKMSVHGKSIRGKMERRKEIGMIAMMHPHVYVAQTVGPMTTHFYKSVERALEYNGPALINVYTTCQPEHQVADDLSYTQALLAVESRAFPVFTYDPEAGETMAERMSLQGNPSVKRDWHHKKTKEGEEQVNFITFARTEGRFQKHFDKDGNHSPVLDISMQERLENWRKLQDLAGVSNSDWEAERAAKKAKK</sequence>
<dbReference type="GO" id="GO:0003824">
    <property type="term" value="F:catalytic activity"/>
    <property type="evidence" value="ECO:0007669"/>
    <property type="project" value="InterPro"/>
</dbReference>
<dbReference type="Proteomes" id="UP000002586">
    <property type="component" value="Chromosome"/>
</dbReference>
<protein>
    <submittedName>
        <fullName evidence="5">Thiamine pyrophosphate enzyme domain protein TPP-binding protein</fullName>
    </submittedName>
</protein>
<evidence type="ECO:0000313" key="5">
    <source>
        <dbReference type="EMBL" id="ABK44250.1"/>
    </source>
</evidence>
<dbReference type="GO" id="GO:0006979">
    <property type="term" value="P:response to oxidative stress"/>
    <property type="evidence" value="ECO:0007669"/>
    <property type="project" value="TreeGrafter"/>
</dbReference>
<evidence type="ECO:0000313" key="6">
    <source>
        <dbReference type="Proteomes" id="UP000002586"/>
    </source>
</evidence>
<dbReference type="Pfam" id="PF02775">
    <property type="entry name" value="TPP_enzyme_C"/>
    <property type="match status" value="1"/>
</dbReference>
<keyword evidence="3" id="KW-0411">Iron-sulfur</keyword>
<dbReference type="PROSITE" id="PS51379">
    <property type="entry name" value="4FE4S_FER_2"/>
    <property type="match status" value="2"/>
</dbReference>
<keyword evidence="1" id="KW-0479">Metal-binding</keyword>
<dbReference type="Gene3D" id="3.30.70.20">
    <property type="match status" value="1"/>
</dbReference>
<dbReference type="STRING" id="156889.Mmc1_1742"/>
<dbReference type="InterPro" id="IPR017900">
    <property type="entry name" value="4Fe4S_Fe_S_CS"/>
</dbReference>
<evidence type="ECO:0000256" key="1">
    <source>
        <dbReference type="ARBA" id="ARBA00022723"/>
    </source>
</evidence>
<dbReference type="Gene3D" id="3.40.50.970">
    <property type="match status" value="2"/>
</dbReference>
<dbReference type="InterPro" id="IPR011766">
    <property type="entry name" value="TPP_enzyme_TPP-bd"/>
</dbReference>
<dbReference type="SUPFAM" id="SSF54862">
    <property type="entry name" value="4Fe-4S ferredoxins"/>
    <property type="match status" value="1"/>
</dbReference>
<feature type="domain" description="4Fe-4S ferredoxin-type" evidence="4">
    <location>
        <begin position="142"/>
        <end position="172"/>
    </location>
</feature>
<dbReference type="SUPFAM" id="SSF52518">
    <property type="entry name" value="Thiamin diphosphate-binding fold (THDP-binding)"/>
    <property type="match status" value="1"/>
</dbReference>
<dbReference type="HOGENOM" id="CLU_499488_0_0_5"/>
<dbReference type="GO" id="GO:0044281">
    <property type="term" value="P:small molecule metabolic process"/>
    <property type="evidence" value="ECO:0007669"/>
    <property type="project" value="UniProtKB-ARBA"/>
</dbReference>
<dbReference type="GO" id="GO:0051536">
    <property type="term" value="F:iron-sulfur cluster binding"/>
    <property type="evidence" value="ECO:0007669"/>
    <property type="project" value="UniProtKB-KW"/>
</dbReference>
<accession>A0L8F7</accession>
<dbReference type="EMBL" id="CP000471">
    <property type="protein sequence ID" value="ABK44250.1"/>
    <property type="molecule type" value="Genomic_DNA"/>
</dbReference>